<keyword evidence="2" id="KW-1185">Reference proteome</keyword>
<protein>
    <submittedName>
        <fullName evidence="1">Uncharacterized protein</fullName>
    </submittedName>
</protein>
<dbReference type="Proteomes" id="UP000054337">
    <property type="component" value="Unassembled WGS sequence"/>
</dbReference>
<evidence type="ECO:0000313" key="2">
    <source>
        <dbReference type="Proteomes" id="UP000054337"/>
    </source>
</evidence>
<organism evidence="1 2">
    <name type="scientific">Bipolaris victoriae (strain FI3)</name>
    <name type="common">Victoria blight of oats agent</name>
    <name type="synonym">Cochliobolus victoriae</name>
    <dbReference type="NCBI Taxonomy" id="930091"/>
    <lineage>
        <taxon>Eukaryota</taxon>
        <taxon>Fungi</taxon>
        <taxon>Dikarya</taxon>
        <taxon>Ascomycota</taxon>
        <taxon>Pezizomycotina</taxon>
        <taxon>Dothideomycetes</taxon>
        <taxon>Pleosporomycetidae</taxon>
        <taxon>Pleosporales</taxon>
        <taxon>Pleosporineae</taxon>
        <taxon>Pleosporaceae</taxon>
        <taxon>Bipolaris</taxon>
    </lineage>
</organism>
<evidence type="ECO:0000313" key="1">
    <source>
        <dbReference type="EMBL" id="EUN26536.1"/>
    </source>
</evidence>
<accession>W7EED0</accession>
<sequence length="101" mass="11084">MPNQTLSYAARDDPTQQRPVTRNLAESFCIASPRGLLAVLHAYNPRAPASLAQTPGPFAANYGKRAVFQKGPIKFILRARKKTVVSPNTKKAICRDHALLL</sequence>
<dbReference type="GeneID" id="26251813"/>
<dbReference type="AlphaFoldDB" id="W7EED0"/>
<reference evidence="1 2" key="1">
    <citation type="journal article" date="2013" name="PLoS Genet.">
        <title>Comparative genome structure, secondary metabolite, and effector coding capacity across Cochliobolus pathogens.</title>
        <authorList>
            <person name="Condon B.J."/>
            <person name="Leng Y."/>
            <person name="Wu D."/>
            <person name="Bushley K.E."/>
            <person name="Ohm R.A."/>
            <person name="Otillar R."/>
            <person name="Martin J."/>
            <person name="Schackwitz W."/>
            <person name="Grimwood J."/>
            <person name="MohdZainudin N."/>
            <person name="Xue C."/>
            <person name="Wang R."/>
            <person name="Manning V.A."/>
            <person name="Dhillon B."/>
            <person name="Tu Z.J."/>
            <person name="Steffenson B.J."/>
            <person name="Salamov A."/>
            <person name="Sun H."/>
            <person name="Lowry S."/>
            <person name="LaButti K."/>
            <person name="Han J."/>
            <person name="Copeland A."/>
            <person name="Lindquist E."/>
            <person name="Barry K."/>
            <person name="Schmutz J."/>
            <person name="Baker S.E."/>
            <person name="Ciuffetti L.M."/>
            <person name="Grigoriev I.V."/>
            <person name="Zhong S."/>
            <person name="Turgeon B.G."/>
        </authorList>
    </citation>
    <scope>NUCLEOTIDE SEQUENCE [LARGE SCALE GENOMIC DNA]</scope>
    <source>
        <strain evidence="1 2">FI3</strain>
    </source>
</reference>
<dbReference type="RefSeq" id="XP_014556097.1">
    <property type="nucleotide sequence ID" value="XM_014700611.1"/>
</dbReference>
<dbReference type="HOGENOM" id="CLU_2291201_0_0_1"/>
<dbReference type="EMBL" id="KI968738">
    <property type="protein sequence ID" value="EUN26536.1"/>
    <property type="molecule type" value="Genomic_DNA"/>
</dbReference>
<name>W7EED0_BIPV3</name>
<gene>
    <name evidence="1" type="ORF">COCVIDRAFT_16381</name>
</gene>
<proteinExistence type="predicted"/>